<accession>A0ABN9E0S0</accession>
<feature type="non-terminal residue" evidence="1">
    <location>
        <position position="70"/>
    </location>
</feature>
<keyword evidence="2" id="KW-1185">Reference proteome</keyword>
<name>A0ABN9E0S0_9NEOB</name>
<evidence type="ECO:0000313" key="1">
    <source>
        <dbReference type="EMBL" id="CAI9577128.1"/>
    </source>
</evidence>
<reference evidence="1" key="1">
    <citation type="submission" date="2023-05" db="EMBL/GenBank/DDBJ databases">
        <authorList>
            <person name="Stuckert A."/>
        </authorList>
    </citation>
    <scope>NUCLEOTIDE SEQUENCE</scope>
</reference>
<dbReference type="Proteomes" id="UP001162483">
    <property type="component" value="Unassembled WGS sequence"/>
</dbReference>
<evidence type="ECO:0000313" key="2">
    <source>
        <dbReference type="Proteomes" id="UP001162483"/>
    </source>
</evidence>
<comment type="caution">
    <text evidence="1">The sequence shown here is derived from an EMBL/GenBank/DDBJ whole genome shotgun (WGS) entry which is preliminary data.</text>
</comment>
<gene>
    <name evidence="1" type="ORF">SPARVUS_LOCUS8632329</name>
</gene>
<organism evidence="1 2">
    <name type="scientific">Staurois parvus</name>
    <dbReference type="NCBI Taxonomy" id="386267"/>
    <lineage>
        <taxon>Eukaryota</taxon>
        <taxon>Metazoa</taxon>
        <taxon>Chordata</taxon>
        <taxon>Craniata</taxon>
        <taxon>Vertebrata</taxon>
        <taxon>Euteleostomi</taxon>
        <taxon>Amphibia</taxon>
        <taxon>Batrachia</taxon>
        <taxon>Anura</taxon>
        <taxon>Neobatrachia</taxon>
        <taxon>Ranoidea</taxon>
        <taxon>Ranidae</taxon>
        <taxon>Staurois</taxon>
    </lineage>
</organism>
<dbReference type="EMBL" id="CATNWA010014892">
    <property type="protein sequence ID" value="CAI9577128.1"/>
    <property type="molecule type" value="Genomic_DNA"/>
</dbReference>
<proteinExistence type="predicted"/>
<sequence>MKRSNKSPPPSLPPEGNIDKKILEVTKKIIELLTGRGSYKVSGCHCLFLHGGVGVSRTQGPLQGHHGGEP</sequence>
<protein>
    <submittedName>
        <fullName evidence="1">Uncharacterized protein</fullName>
    </submittedName>
</protein>